<organism evidence="3 4">
    <name type="scientific">Pythium insidiosum</name>
    <name type="common">Pythiosis disease agent</name>
    <dbReference type="NCBI Taxonomy" id="114742"/>
    <lineage>
        <taxon>Eukaryota</taxon>
        <taxon>Sar</taxon>
        <taxon>Stramenopiles</taxon>
        <taxon>Oomycota</taxon>
        <taxon>Peronosporomycetes</taxon>
        <taxon>Pythiales</taxon>
        <taxon>Pythiaceae</taxon>
        <taxon>Pythium</taxon>
    </lineage>
</organism>
<evidence type="ECO:0000256" key="2">
    <source>
        <dbReference type="SAM" id="MobiDB-lite"/>
    </source>
</evidence>
<dbReference type="AlphaFoldDB" id="A0AAD5LMF5"/>
<feature type="coiled-coil region" evidence="1">
    <location>
        <begin position="224"/>
        <end position="471"/>
    </location>
</feature>
<comment type="caution">
    <text evidence="3">The sequence shown here is derived from an EMBL/GenBank/DDBJ whole genome shotgun (WGS) entry which is preliminary data.</text>
</comment>
<feature type="coiled-coil region" evidence="1">
    <location>
        <begin position="2"/>
        <end position="36"/>
    </location>
</feature>
<evidence type="ECO:0000313" key="3">
    <source>
        <dbReference type="EMBL" id="KAJ0403765.1"/>
    </source>
</evidence>
<feature type="region of interest" description="Disordered" evidence="2">
    <location>
        <begin position="144"/>
        <end position="190"/>
    </location>
</feature>
<sequence length="476" mass="55372">MKTAHDQKVRSLMRSINQLQEQIQQLKTQDKEHRRSALIQSLRQSQREQELLIDILKQTLVEKVPEFQESRELVNDFILKKSIGAPLRFRPKTREELENELDVLDGKYKRAVETLQKAKDDAAQLENELDVLDGKYKRAVETLQKAKDDAARAPTSARGERSMVGESKRDDDEDPLPIVNRQQAPQQPATPLAIVDPSLQEEIDRLKVELASKTMTIHTQADELHELMAELDKLRIVEERLERKQHKISALEEKISHLQQEAVALLHEKEAETEKNVELHEQLQFLRSTRADDGAAADTERLQLLEKLQQSQARESEVQRELEEQQKKWALDRSNIHQQTRLLEKEKQLLEEEHQKTSDALDGLQKRHDRLFAESERVKEELSRVTTENDSLRGRIQESMSREEREAHAKSMAEQLDELQRSVAEKDELAKKLDRQLNAAKLLGRQAKKEKEQALERCTKLQEELAAIRQQQQHQQ</sequence>
<name>A0AAD5LMF5_PYTIN</name>
<proteinExistence type="predicted"/>
<evidence type="ECO:0000256" key="1">
    <source>
        <dbReference type="SAM" id="Coils"/>
    </source>
</evidence>
<feature type="compositionally biased region" description="Basic and acidic residues" evidence="2">
    <location>
        <begin position="158"/>
        <end position="170"/>
    </location>
</feature>
<accession>A0AAD5LMF5</accession>
<dbReference type="Proteomes" id="UP001209570">
    <property type="component" value="Unassembled WGS sequence"/>
</dbReference>
<keyword evidence="1" id="KW-0175">Coiled coil</keyword>
<evidence type="ECO:0000313" key="4">
    <source>
        <dbReference type="Proteomes" id="UP001209570"/>
    </source>
</evidence>
<reference evidence="3" key="1">
    <citation type="submission" date="2021-12" db="EMBL/GenBank/DDBJ databases">
        <title>Prjna785345.</title>
        <authorList>
            <person name="Rujirawat T."/>
            <person name="Krajaejun T."/>
        </authorList>
    </citation>
    <scope>NUCLEOTIDE SEQUENCE</scope>
    <source>
        <strain evidence="3">Pi057C3</strain>
    </source>
</reference>
<keyword evidence="4" id="KW-1185">Reference proteome</keyword>
<protein>
    <submittedName>
        <fullName evidence="3">Uncharacterized protein</fullName>
    </submittedName>
</protein>
<dbReference type="EMBL" id="JAKCXM010000075">
    <property type="protein sequence ID" value="KAJ0403765.1"/>
    <property type="molecule type" value="Genomic_DNA"/>
</dbReference>
<gene>
    <name evidence="3" type="ORF">P43SY_006308</name>
</gene>